<proteinExistence type="predicted"/>
<feature type="transmembrane region" description="Helical" evidence="7">
    <location>
        <begin position="178"/>
        <end position="195"/>
    </location>
</feature>
<dbReference type="Proteomes" id="UP001161422">
    <property type="component" value="Unassembled WGS sequence"/>
</dbReference>
<dbReference type="PANTHER" id="PTHR43840:SF15">
    <property type="entry name" value="MITOCHONDRIAL METAL TRANSPORTER 1-RELATED"/>
    <property type="match status" value="1"/>
</dbReference>
<feature type="transmembrane region" description="Helical" evidence="7">
    <location>
        <begin position="41"/>
        <end position="59"/>
    </location>
</feature>
<gene>
    <name evidence="10" type="ORF">GCM10007895_33530</name>
</gene>
<dbReference type="InterPro" id="IPR036013">
    <property type="entry name" value="Band_7/SPFH_dom_sf"/>
</dbReference>
<reference evidence="10" key="1">
    <citation type="journal article" date="2014" name="Int. J. Syst. Evol. Microbiol.">
        <title>Complete genome sequence of Corynebacterium casei LMG S-19264T (=DSM 44701T), isolated from a smear-ripened cheese.</title>
        <authorList>
            <consortium name="US DOE Joint Genome Institute (JGI-PGF)"/>
            <person name="Walter F."/>
            <person name="Albersmeier A."/>
            <person name="Kalinowski J."/>
            <person name="Ruckert C."/>
        </authorList>
    </citation>
    <scope>NUCLEOTIDE SEQUENCE</scope>
    <source>
        <strain evidence="10">NBRC 101628</strain>
    </source>
</reference>
<dbReference type="PANTHER" id="PTHR43840">
    <property type="entry name" value="MITOCHONDRIAL METAL TRANSPORTER 1-RELATED"/>
    <property type="match status" value="1"/>
</dbReference>
<dbReference type="GO" id="GO:0016020">
    <property type="term" value="C:membrane"/>
    <property type="evidence" value="ECO:0007669"/>
    <property type="project" value="UniProtKB-SubCell"/>
</dbReference>
<feature type="transmembrane region" description="Helical" evidence="7">
    <location>
        <begin position="245"/>
        <end position="267"/>
    </location>
</feature>
<feature type="domain" description="Band 7" evidence="8">
    <location>
        <begin position="342"/>
        <end position="465"/>
    </location>
</feature>
<accession>A0AA37RZ49</accession>
<keyword evidence="11" id="KW-1185">Reference proteome</keyword>
<comment type="subcellular location">
    <subcellularLocation>
        <location evidence="1">Membrane</location>
        <topology evidence="1">Multi-pass membrane protein</topology>
    </subcellularLocation>
    <subcellularLocation>
        <location evidence="2">Membrane</location>
        <topology evidence="2">Single-pass membrane protein</topology>
    </subcellularLocation>
</comment>
<sequence>MFKDRRLRASAICVVTELTLGAFRVALALITGSLALTADGVHALSDVWISLVLFLVLMLRVSNDHKQRFSERFVNRIESSAVIFSAVAVLAAAIAIFNRLYKSEPPQIENLWIAIVGTAIVMVVLYFLAKLKQRVGRETNSVTLEADGYHSKADMITSGAVLVSLIGTLAGIHLDRVLAVIIAAMVALLGVELLISGFRSLLSSKAFDQLSLVEWCGSKLAKIPFAESLKKAIRAISQYFYCLRYWFAVGAGIAYLSTAVTLVPLGFVGQQTFLGKQTAEDVPTGIYVHAPWPMGEMTLLREGLVQLAKVGLEPSAVAQRVSDGAWFGVSERTRGQDNAGYLHTGDQNLIFASGELLYKITSPTQAMNAYPELDVMITELANAALWELVGRKSYQELIQGDRQVLADQLFMSISNDVTRMSYPVELVSFSFDSIQPPGPVVKAYRKLHQARQRKQDLVNQASTEKVFQLSEARSNAVQILAQDTAYAHSVDARTQGDVKRLNLLADSYTNNPEAFKLKRQNETVQSTLAGQPLTITDPRFDKHDYRIWSAKP</sequence>
<organism evidence="10 11">
    <name type="scientific">Paraferrimonas sedimenticola</name>
    <dbReference type="NCBI Taxonomy" id="375674"/>
    <lineage>
        <taxon>Bacteria</taxon>
        <taxon>Pseudomonadati</taxon>
        <taxon>Pseudomonadota</taxon>
        <taxon>Gammaproteobacteria</taxon>
        <taxon>Alteromonadales</taxon>
        <taxon>Ferrimonadaceae</taxon>
        <taxon>Paraferrimonas</taxon>
    </lineage>
</organism>
<evidence type="ECO:0000256" key="7">
    <source>
        <dbReference type="SAM" id="Phobius"/>
    </source>
</evidence>
<dbReference type="Gene3D" id="3.30.479.30">
    <property type="entry name" value="Band 7 domain"/>
    <property type="match status" value="1"/>
</dbReference>
<keyword evidence="6 7" id="KW-0472">Membrane</keyword>
<dbReference type="InterPro" id="IPR058533">
    <property type="entry name" value="Cation_efflux_TM"/>
</dbReference>
<comment type="caution">
    <text evidence="10">The sequence shown here is derived from an EMBL/GenBank/DDBJ whole genome shotgun (WGS) entry which is preliminary data.</text>
</comment>
<evidence type="ECO:0000256" key="1">
    <source>
        <dbReference type="ARBA" id="ARBA00004141"/>
    </source>
</evidence>
<feature type="transmembrane region" description="Helical" evidence="7">
    <location>
        <begin position="110"/>
        <end position="129"/>
    </location>
</feature>
<evidence type="ECO:0000256" key="5">
    <source>
        <dbReference type="ARBA" id="ARBA00022989"/>
    </source>
</evidence>
<protein>
    <submittedName>
        <fullName evidence="10">Uncharacterized protein</fullName>
    </submittedName>
</protein>
<keyword evidence="3" id="KW-0813">Transport</keyword>
<evidence type="ECO:0000259" key="8">
    <source>
        <dbReference type="Pfam" id="PF01145"/>
    </source>
</evidence>
<reference evidence="10" key="2">
    <citation type="submission" date="2023-01" db="EMBL/GenBank/DDBJ databases">
        <title>Draft genome sequence of Paraferrimonas sedimenticola strain NBRC 101628.</title>
        <authorList>
            <person name="Sun Q."/>
            <person name="Mori K."/>
        </authorList>
    </citation>
    <scope>NUCLEOTIDE SEQUENCE</scope>
    <source>
        <strain evidence="10">NBRC 101628</strain>
    </source>
</reference>
<evidence type="ECO:0000259" key="9">
    <source>
        <dbReference type="Pfam" id="PF01545"/>
    </source>
</evidence>
<feature type="transmembrane region" description="Helical" evidence="7">
    <location>
        <begin position="12"/>
        <end position="35"/>
    </location>
</feature>
<dbReference type="EMBL" id="BSNC01000016">
    <property type="protein sequence ID" value="GLP98046.1"/>
    <property type="molecule type" value="Genomic_DNA"/>
</dbReference>
<feature type="transmembrane region" description="Helical" evidence="7">
    <location>
        <begin position="80"/>
        <end position="98"/>
    </location>
</feature>
<evidence type="ECO:0000256" key="6">
    <source>
        <dbReference type="ARBA" id="ARBA00023136"/>
    </source>
</evidence>
<keyword evidence="5 7" id="KW-1133">Transmembrane helix</keyword>
<dbReference type="RefSeq" id="WP_095507164.1">
    <property type="nucleotide sequence ID" value="NZ_BSNC01000016.1"/>
</dbReference>
<dbReference type="AlphaFoldDB" id="A0AA37RZ49"/>
<evidence type="ECO:0000256" key="2">
    <source>
        <dbReference type="ARBA" id="ARBA00004167"/>
    </source>
</evidence>
<evidence type="ECO:0000313" key="10">
    <source>
        <dbReference type="EMBL" id="GLP98046.1"/>
    </source>
</evidence>
<dbReference type="GO" id="GO:0006826">
    <property type="term" value="P:iron ion transport"/>
    <property type="evidence" value="ECO:0007669"/>
    <property type="project" value="UniProtKB-KW"/>
</dbReference>
<dbReference type="Pfam" id="PF01145">
    <property type="entry name" value="Band_7"/>
    <property type="match status" value="1"/>
</dbReference>
<evidence type="ECO:0000256" key="3">
    <source>
        <dbReference type="ARBA" id="ARBA00022448"/>
    </source>
</evidence>
<dbReference type="GO" id="GO:0006829">
    <property type="term" value="P:zinc ion transport"/>
    <property type="evidence" value="ECO:0007669"/>
    <property type="project" value="UniProtKB-KW"/>
</dbReference>
<dbReference type="SUPFAM" id="SSF161111">
    <property type="entry name" value="Cation efflux protein transmembrane domain-like"/>
    <property type="match status" value="1"/>
</dbReference>
<dbReference type="SUPFAM" id="SSF117892">
    <property type="entry name" value="Band 7/SPFH domain"/>
    <property type="match status" value="1"/>
</dbReference>
<dbReference type="Gene3D" id="1.20.1510.10">
    <property type="entry name" value="Cation efflux protein transmembrane domain"/>
    <property type="match status" value="1"/>
</dbReference>
<dbReference type="Pfam" id="PF01545">
    <property type="entry name" value="Cation_efflux"/>
    <property type="match status" value="1"/>
</dbReference>
<dbReference type="InterPro" id="IPR001107">
    <property type="entry name" value="Band_7"/>
</dbReference>
<dbReference type="GO" id="GO:0008324">
    <property type="term" value="F:monoatomic cation transmembrane transporter activity"/>
    <property type="evidence" value="ECO:0007669"/>
    <property type="project" value="InterPro"/>
</dbReference>
<dbReference type="InterPro" id="IPR027469">
    <property type="entry name" value="Cation_efflux_TMD_sf"/>
</dbReference>
<feature type="domain" description="Cation efflux protein transmembrane" evidence="9">
    <location>
        <begin position="14"/>
        <end position="202"/>
    </location>
</feature>
<evidence type="ECO:0000256" key="4">
    <source>
        <dbReference type="ARBA" id="ARBA00022692"/>
    </source>
</evidence>
<keyword evidence="4 7" id="KW-0812">Transmembrane</keyword>
<evidence type="ECO:0000313" key="11">
    <source>
        <dbReference type="Proteomes" id="UP001161422"/>
    </source>
</evidence>
<dbReference type="InterPro" id="IPR050291">
    <property type="entry name" value="CDF_Transporter"/>
</dbReference>
<feature type="transmembrane region" description="Helical" evidence="7">
    <location>
        <begin position="155"/>
        <end position="172"/>
    </location>
</feature>
<name>A0AA37RZ49_9GAMM</name>